<dbReference type="GO" id="GO:0005549">
    <property type="term" value="F:odorant binding"/>
    <property type="evidence" value="ECO:0007669"/>
    <property type="project" value="InterPro"/>
</dbReference>
<dbReference type="EnsemblMetazoa" id="SCAU013172-RA">
    <property type="protein sequence ID" value="SCAU013172-PA"/>
    <property type="gene ID" value="SCAU013172"/>
</dbReference>
<dbReference type="Gene3D" id="1.10.238.20">
    <property type="entry name" value="Pheromone/general odorant binding protein domain"/>
    <property type="match status" value="1"/>
</dbReference>
<dbReference type="VEuPathDB" id="VectorBase:SCAU013172"/>
<evidence type="ECO:0000256" key="1">
    <source>
        <dbReference type="SAM" id="SignalP"/>
    </source>
</evidence>
<dbReference type="SUPFAM" id="SSF47565">
    <property type="entry name" value="Insect pheromone/odorant-binding proteins"/>
    <property type="match status" value="1"/>
</dbReference>
<name>A0A1I8Q246_STOCA</name>
<accession>A0A1I8Q246</accession>
<feature type="chain" id="PRO_5015901223" evidence="1">
    <location>
        <begin position="24"/>
        <end position="144"/>
    </location>
</feature>
<proteinExistence type="predicted"/>
<dbReference type="AlphaFoldDB" id="A0A1I8Q246"/>
<keyword evidence="3" id="KW-1185">Reference proteome</keyword>
<protein>
    <submittedName>
        <fullName evidence="2">Uncharacterized protein</fullName>
    </submittedName>
</protein>
<dbReference type="Pfam" id="PF01395">
    <property type="entry name" value="PBP_GOBP"/>
    <property type="match status" value="1"/>
</dbReference>
<reference evidence="2" key="1">
    <citation type="submission" date="2020-05" db="UniProtKB">
        <authorList>
            <consortium name="EnsemblMetazoa"/>
        </authorList>
    </citation>
    <scope>IDENTIFICATION</scope>
    <source>
        <strain evidence="2">USDA</strain>
    </source>
</reference>
<dbReference type="CDD" id="cd23992">
    <property type="entry name" value="PBP_GOBP"/>
    <property type="match status" value="1"/>
</dbReference>
<sequence>MKPGNLHSALVAVLLLFGGLILAEHDMTQDEAERLAADIIIKCGHEVDISKQETLNLFPETSSAIGNMTDKMKQFMLCFYKKLELIDATGKPDVEGFTLYLENRFPAKKHKVKPTLAKCLEGQTADTFEAMGKIDICLIKNILE</sequence>
<dbReference type="InterPro" id="IPR006170">
    <property type="entry name" value="PBP/GOBP"/>
</dbReference>
<evidence type="ECO:0000313" key="2">
    <source>
        <dbReference type="EnsemblMetazoa" id="SCAU013172-PA"/>
    </source>
</evidence>
<feature type="signal peptide" evidence="1">
    <location>
        <begin position="1"/>
        <end position="23"/>
    </location>
</feature>
<organism evidence="2 3">
    <name type="scientific">Stomoxys calcitrans</name>
    <name type="common">Stable fly</name>
    <name type="synonym">Conops calcitrans</name>
    <dbReference type="NCBI Taxonomy" id="35570"/>
    <lineage>
        <taxon>Eukaryota</taxon>
        <taxon>Metazoa</taxon>
        <taxon>Ecdysozoa</taxon>
        <taxon>Arthropoda</taxon>
        <taxon>Hexapoda</taxon>
        <taxon>Insecta</taxon>
        <taxon>Pterygota</taxon>
        <taxon>Neoptera</taxon>
        <taxon>Endopterygota</taxon>
        <taxon>Diptera</taxon>
        <taxon>Brachycera</taxon>
        <taxon>Muscomorpha</taxon>
        <taxon>Muscoidea</taxon>
        <taxon>Muscidae</taxon>
        <taxon>Stomoxys</taxon>
    </lineage>
</organism>
<keyword evidence="1" id="KW-0732">Signal</keyword>
<evidence type="ECO:0000313" key="3">
    <source>
        <dbReference type="Proteomes" id="UP000095300"/>
    </source>
</evidence>
<dbReference type="Proteomes" id="UP000095300">
    <property type="component" value="Unassembled WGS sequence"/>
</dbReference>
<dbReference type="InterPro" id="IPR036728">
    <property type="entry name" value="PBP_GOBP_sf"/>
</dbReference>